<feature type="transmembrane region" description="Helical" evidence="6">
    <location>
        <begin position="231"/>
        <end position="253"/>
    </location>
</feature>
<feature type="region of interest" description="Disordered" evidence="5">
    <location>
        <begin position="138"/>
        <end position="157"/>
    </location>
</feature>
<reference evidence="7" key="1">
    <citation type="submission" date="2021-02" db="EMBL/GenBank/DDBJ databases">
        <authorList>
            <person name="Dougan E. K."/>
            <person name="Rhodes N."/>
            <person name="Thang M."/>
            <person name="Chan C."/>
        </authorList>
    </citation>
    <scope>NUCLEOTIDE SEQUENCE</scope>
</reference>
<evidence type="ECO:0000256" key="3">
    <source>
        <dbReference type="ARBA" id="ARBA00022989"/>
    </source>
</evidence>
<dbReference type="GO" id="GO:0005385">
    <property type="term" value="F:zinc ion transmembrane transporter activity"/>
    <property type="evidence" value="ECO:0007669"/>
    <property type="project" value="TreeGrafter"/>
</dbReference>
<dbReference type="PANTHER" id="PTHR11040:SF205">
    <property type="entry name" value="ZINC TRANSPORTER ZUPT"/>
    <property type="match status" value="1"/>
</dbReference>
<dbReference type="PANTHER" id="PTHR11040">
    <property type="entry name" value="ZINC/IRON TRANSPORTER"/>
    <property type="match status" value="1"/>
</dbReference>
<gene>
    <name evidence="7" type="primary">zupT</name>
    <name evidence="7" type="ORF">SNEC2469_LOCUS23430</name>
</gene>
<feature type="transmembrane region" description="Helical" evidence="6">
    <location>
        <begin position="259"/>
        <end position="280"/>
    </location>
</feature>
<dbReference type="AlphaFoldDB" id="A0A812YU14"/>
<evidence type="ECO:0000256" key="4">
    <source>
        <dbReference type="ARBA" id="ARBA00023136"/>
    </source>
</evidence>
<comment type="subcellular location">
    <subcellularLocation>
        <location evidence="1">Membrane</location>
        <topology evidence="1">Multi-pass membrane protein</topology>
    </subcellularLocation>
</comment>
<evidence type="ECO:0000256" key="1">
    <source>
        <dbReference type="ARBA" id="ARBA00004141"/>
    </source>
</evidence>
<dbReference type="GO" id="GO:0016020">
    <property type="term" value="C:membrane"/>
    <property type="evidence" value="ECO:0007669"/>
    <property type="project" value="UniProtKB-SubCell"/>
</dbReference>
<dbReference type="Pfam" id="PF02535">
    <property type="entry name" value="Zip"/>
    <property type="match status" value="1"/>
</dbReference>
<keyword evidence="3 6" id="KW-1133">Transmembrane helix</keyword>
<evidence type="ECO:0000313" key="7">
    <source>
        <dbReference type="EMBL" id="CAE7796020.1"/>
    </source>
</evidence>
<feature type="transmembrane region" description="Helical" evidence="6">
    <location>
        <begin position="169"/>
        <end position="190"/>
    </location>
</feature>
<feature type="transmembrane region" description="Helical" evidence="6">
    <location>
        <begin position="74"/>
        <end position="98"/>
    </location>
</feature>
<evidence type="ECO:0000256" key="5">
    <source>
        <dbReference type="SAM" id="MobiDB-lite"/>
    </source>
</evidence>
<dbReference type="Proteomes" id="UP000601435">
    <property type="component" value="Unassembled WGS sequence"/>
</dbReference>
<evidence type="ECO:0000313" key="8">
    <source>
        <dbReference type="Proteomes" id="UP000601435"/>
    </source>
</evidence>
<protein>
    <submittedName>
        <fullName evidence="7">ZupT protein</fullName>
    </submittedName>
</protein>
<feature type="compositionally biased region" description="Basic and acidic residues" evidence="5">
    <location>
        <begin position="139"/>
        <end position="157"/>
    </location>
</feature>
<feature type="transmembrane region" description="Helical" evidence="6">
    <location>
        <begin position="196"/>
        <end position="219"/>
    </location>
</feature>
<feature type="transmembrane region" description="Helical" evidence="6">
    <location>
        <begin position="110"/>
        <end position="128"/>
    </location>
</feature>
<evidence type="ECO:0000256" key="6">
    <source>
        <dbReference type="SAM" id="Phobius"/>
    </source>
</evidence>
<accession>A0A812YU14</accession>
<dbReference type="EMBL" id="CAJNJA010043697">
    <property type="protein sequence ID" value="CAE7796020.1"/>
    <property type="molecule type" value="Genomic_DNA"/>
</dbReference>
<dbReference type="InterPro" id="IPR003689">
    <property type="entry name" value="ZIP"/>
</dbReference>
<proteinExistence type="predicted"/>
<evidence type="ECO:0000256" key="2">
    <source>
        <dbReference type="ARBA" id="ARBA00022692"/>
    </source>
</evidence>
<sequence>MVYPLLAKHLTGSASALPAIPDLPEAREARTADLEAHKATAIMRSLVAGLSTSLGAGIVLLLRSSPTASQMAFALALAAGAVPACFGYSSVMLTVSFVELFIPPFVQAENRFQACASGIFGFLSFLLLRKLVPEPDMGCGKKDEERRDDPEKGHVGEVGVEPKARQFRLAFLMMLALTAHNFPEGLAVGVSSLQSAHLGVVVMAAIAVHNIPEGIAIALPVLEATNSRSWAMLLAALSGLAEPFGAFVAVSVLPPGALAGSGMDILLCVVGGIMTSVACLELLPEALAQRQSWSTAAGLIAGMLVMLLTHEIA</sequence>
<name>A0A812YU14_9DINO</name>
<comment type="caution">
    <text evidence="7">The sequence shown here is derived from an EMBL/GenBank/DDBJ whole genome shotgun (WGS) entry which is preliminary data.</text>
</comment>
<organism evidence="7 8">
    <name type="scientific">Symbiodinium necroappetens</name>
    <dbReference type="NCBI Taxonomy" id="1628268"/>
    <lineage>
        <taxon>Eukaryota</taxon>
        <taxon>Sar</taxon>
        <taxon>Alveolata</taxon>
        <taxon>Dinophyceae</taxon>
        <taxon>Suessiales</taxon>
        <taxon>Symbiodiniaceae</taxon>
        <taxon>Symbiodinium</taxon>
    </lineage>
</organism>
<feature type="transmembrane region" description="Helical" evidence="6">
    <location>
        <begin position="41"/>
        <end position="62"/>
    </location>
</feature>
<keyword evidence="8" id="KW-1185">Reference proteome</keyword>
<dbReference type="OrthoDB" id="262547at2759"/>
<keyword evidence="2 6" id="KW-0812">Transmembrane</keyword>
<keyword evidence="4 6" id="KW-0472">Membrane</keyword>